<keyword evidence="1" id="KW-0732">Signal</keyword>
<feature type="signal peptide" evidence="1">
    <location>
        <begin position="1"/>
        <end position="28"/>
    </location>
</feature>
<evidence type="ECO:0000313" key="2">
    <source>
        <dbReference type="EMBL" id="MBH9551319.1"/>
    </source>
</evidence>
<accession>A0A931ISH3</accession>
<dbReference type="EMBL" id="JAEDAL010000001">
    <property type="protein sequence ID" value="MBH9551319.1"/>
    <property type="molecule type" value="Genomic_DNA"/>
</dbReference>
<dbReference type="AlphaFoldDB" id="A0A931ISH3"/>
<evidence type="ECO:0000313" key="3">
    <source>
        <dbReference type="Proteomes" id="UP000620139"/>
    </source>
</evidence>
<sequence length="572" mass="63529">MDRLNRLIRPLVRTSCALALLAPLGTLAQSTPAMPAPSAMDAPLFYQVLVGELELQRGQAGVAFQVLLDAARRTQDDALYRRAVQVAIQARAGQEALQAARAWKFARPALVEPAQSEIQLLAALGQLDATPGPILDWLQRSTTAQDRAHLLSNLGALIRSPQALGTLLPGLTVERDRAGSTPLRRSLAACAIAQLAALSKEYGLAVQHLEAARKLDPSHPLPAWLALRWTQFAPAADALIATGPRADSAFRLELAYARARDQRSAEALDLVRELAKEQPQVRSHLYLMGSLALDLRQLDDAQEALTQYLSQPDPSDEEGRRRSAAQLLLVQVDEQRGDWAKALNALEAVKDPDRALEAAYRRLHILSRQGQWDAARAIARSLPGDQPDQPRRRLLAEVQVLREAKRWAEAQERLEEALRAEPQDTDLLYEKAMGLERQQRHEDMERVLREVIQLDANHAHARNALGYSLADRNQRLPEARELIESALKLAGHEPALVDSLGWVAFREGKLQDAEQHLRRAYQARYDAEIAAHLVEVLKAQGRLEEARDLLSSALKRDPRSEALLALQKRLSL</sequence>
<organism evidence="2 3">
    <name type="scientific">Inhella gelatinilytica</name>
    <dbReference type="NCBI Taxonomy" id="2795030"/>
    <lineage>
        <taxon>Bacteria</taxon>
        <taxon>Pseudomonadati</taxon>
        <taxon>Pseudomonadota</taxon>
        <taxon>Betaproteobacteria</taxon>
        <taxon>Burkholderiales</taxon>
        <taxon>Sphaerotilaceae</taxon>
        <taxon>Inhella</taxon>
    </lineage>
</organism>
<proteinExistence type="predicted"/>
<dbReference type="RefSeq" id="WP_198098938.1">
    <property type="nucleotide sequence ID" value="NZ_JAEDAL010000001.1"/>
</dbReference>
<protein>
    <submittedName>
        <fullName evidence="2">Tetratricopeptide repeat protein</fullName>
    </submittedName>
</protein>
<dbReference type="Proteomes" id="UP000620139">
    <property type="component" value="Unassembled WGS sequence"/>
</dbReference>
<feature type="chain" id="PRO_5037825983" evidence="1">
    <location>
        <begin position="29"/>
        <end position="572"/>
    </location>
</feature>
<dbReference type="InterPro" id="IPR019734">
    <property type="entry name" value="TPR_rpt"/>
</dbReference>
<dbReference type="Gene3D" id="1.25.40.10">
    <property type="entry name" value="Tetratricopeptide repeat domain"/>
    <property type="match status" value="1"/>
</dbReference>
<dbReference type="PANTHER" id="PTHR12558:SF33">
    <property type="entry name" value="BLL7664 PROTEIN"/>
    <property type="match status" value="1"/>
</dbReference>
<comment type="caution">
    <text evidence="2">The sequence shown here is derived from an EMBL/GenBank/DDBJ whole genome shotgun (WGS) entry which is preliminary data.</text>
</comment>
<dbReference type="Pfam" id="PF14559">
    <property type="entry name" value="TPR_19"/>
    <property type="match status" value="1"/>
</dbReference>
<dbReference type="Pfam" id="PF13432">
    <property type="entry name" value="TPR_16"/>
    <property type="match status" value="2"/>
</dbReference>
<keyword evidence="3" id="KW-1185">Reference proteome</keyword>
<reference evidence="2" key="1">
    <citation type="submission" date="2020-12" db="EMBL/GenBank/DDBJ databases">
        <title>The genome sequence of Inhella sp. 4Y17.</title>
        <authorList>
            <person name="Liu Y."/>
        </authorList>
    </citation>
    <scope>NUCLEOTIDE SEQUENCE</scope>
    <source>
        <strain evidence="2">4Y10</strain>
    </source>
</reference>
<gene>
    <name evidence="2" type="ORF">I7X43_00540</name>
</gene>
<dbReference type="SUPFAM" id="SSF48452">
    <property type="entry name" value="TPR-like"/>
    <property type="match status" value="2"/>
</dbReference>
<dbReference type="Gene3D" id="1.25.40.1040">
    <property type="match status" value="1"/>
</dbReference>
<dbReference type="PANTHER" id="PTHR12558">
    <property type="entry name" value="CELL DIVISION CYCLE 16,23,27"/>
    <property type="match status" value="1"/>
</dbReference>
<name>A0A931ISH3_9BURK</name>
<dbReference type="SMART" id="SM00028">
    <property type="entry name" value="TPR"/>
    <property type="match status" value="3"/>
</dbReference>
<dbReference type="InterPro" id="IPR011990">
    <property type="entry name" value="TPR-like_helical_dom_sf"/>
</dbReference>
<evidence type="ECO:0000256" key="1">
    <source>
        <dbReference type="SAM" id="SignalP"/>
    </source>
</evidence>